<name>A0A2T4GIV7_FUSCU</name>
<evidence type="ECO:0000313" key="1">
    <source>
        <dbReference type="EMBL" id="PTD03471.1"/>
    </source>
</evidence>
<protein>
    <submittedName>
        <fullName evidence="1">Uncharacterized protein</fullName>
    </submittedName>
</protein>
<sequence length="133" mass="15412">MGQRNEYECHESFSTTYKEVGKKLGYYLVPSASNIIEYAQACTKNEYKGVVVEEKETGVYWSQLQKASLEEAEIFTEEYRQNRGPFKFNKKEVRKAYAPDIDFWQGWMNEIVEASFVSCRQDASALAADKAKY</sequence>
<organism evidence="1 2">
    <name type="scientific">Fusarium culmorum</name>
    <dbReference type="NCBI Taxonomy" id="5516"/>
    <lineage>
        <taxon>Eukaryota</taxon>
        <taxon>Fungi</taxon>
        <taxon>Dikarya</taxon>
        <taxon>Ascomycota</taxon>
        <taxon>Pezizomycotina</taxon>
        <taxon>Sordariomycetes</taxon>
        <taxon>Hypocreomycetidae</taxon>
        <taxon>Hypocreales</taxon>
        <taxon>Nectriaceae</taxon>
        <taxon>Fusarium</taxon>
    </lineage>
</organism>
<keyword evidence="2" id="KW-1185">Reference proteome</keyword>
<dbReference type="AlphaFoldDB" id="A0A2T4GIV7"/>
<dbReference type="Proteomes" id="UP000241587">
    <property type="component" value="Unassembled WGS sequence"/>
</dbReference>
<reference evidence="1 2" key="1">
    <citation type="submission" date="2018-02" db="EMBL/GenBank/DDBJ databases">
        <title>Fusarium culmorum secondary metabolites in fungal-bacterial-plant interactions.</title>
        <authorList>
            <person name="Schmidt R."/>
        </authorList>
    </citation>
    <scope>NUCLEOTIDE SEQUENCE [LARGE SCALE GENOMIC DNA]</scope>
    <source>
        <strain evidence="1 2">PV</strain>
    </source>
</reference>
<comment type="caution">
    <text evidence="1">The sequence shown here is derived from an EMBL/GenBank/DDBJ whole genome shotgun (WGS) entry which is preliminary data.</text>
</comment>
<proteinExistence type="predicted"/>
<gene>
    <name evidence="1" type="ORF">FCULG_00012825</name>
</gene>
<accession>A0A2T4GIV7</accession>
<evidence type="ECO:0000313" key="2">
    <source>
        <dbReference type="Proteomes" id="UP000241587"/>
    </source>
</evidence>
<dbReference type="EMBL" id="PVEM01000014">
    <property type="protein sequence ID" value="PTD03471.1"/>
    <property type="molecule type" value="Genomic_DNA"/>
</dbReference>